<dbReference type="GO" id="GO:0030596">
    <property type="term" value="F:alpha-L-rhamnosidase activity"/>
    <property type="evidence" value="ECO:0007669"/>
    <property type="project" value="UniProtKB-EC"/>
</dbReference>
<evidence type="ECO:0000259" key="7">
    <source>
        <dbReference type="Pfam" id="PF17390"/>
    </source>
</evidence>
<dbReference type="OrthoDB" id="9761045at2"/>
<dbReference type="Gene3D" id="2.60.40.10">
    <property type="entry name" value="Immunoglobulins"/>
    <property type="match status" value="1"/>
</dbReference>
<dbReference type="InterPro" id="IPR008928">
    <property type="entry name" value="6-hairpin_glycosidase_sf"/>
</dbReference>
<keyword evidence="3" id="KW-0378">Hydrolase</keyword>
<dbReference type="AlphaFoldDB" id="A0A1H6D0A8"/>
<sequence length="966" mass="106192">MTNSHHVNEIHPVPSGPLEAVRLRSQHLADPLAVDTAHPVFSWVPTGPGGDQTAYQLLVAGDPESLTPGGADLWDSGRVAGDQVNGVAYQGRPLTSGQRYWWTVRLWGADGAPGPWASPATFETGLLGQEEWHAKWIAAEAGISSPLLRTEFEVPGRVRRARAHVAALGYYEMRLNGQRVGDHVLDPAPTDYDHDPGLVDGEGEAARITGPRVLYSTYDITDLVVGGADGAAALNAVGLVLGHGWYSGEDDLGPKPFHRTPLGDRPAALLQIEIELDDARRLTVVSDGDWHTAPGPVLYNDYVHGERHDARRELPGWDRPGFAGGPEWRPVTVRPAPAGTLRAQLVEPIRVIETRAAQRTVSDRDGRRVVDFGQHVSGWTRIRVSGPAGAEVTVQHAGEVDDTGALDPSANLAPWMPARQTDVYVLRGSSAGAGEQEVWEPRFTLHGFRYAEVSVSDPEVTVHEIEARVVHSDVEMPGEFHCSDEMLERIHANVVWSLRASLQGFPQDAADRAERVGWLGDPGWTIEDYLYGFDALGFWLKWLDDLAGAQLPNGRFPIVCPIAWRGRLADSLPEEILDQMDEEGEDFTKIFWPYMDKPDFTMSTYPSIVWNLYRFYGDRSILQAHYGRMRRGLDFMRSRADDFIIEEGWGDHMEPQPDGTCSIDPKRTPIALTSTAWFHAVATMVADTAETIGAHGDAIRYRELAESIRTAFNKRFFDPATGRYATGSQTAQALSLWLGLVPAEHRDRVVRALIEEIRDRDGGRLNTGTMGTAALQHVLSEVGAADVMYEIATQPAYPGWAYQVANGATTLWETWGGDMHYSRNMKLMASIEKFLYNDVAGLAPAAPGWRRIKVKPALTHRMTAASARVRTVRGDAVVDWRAEDGVLRMDLEVPATSVAEVWLPLSSHAETPVLTAGEDLVWTPDGLADGARSRGVRSARRAAEHVVIEVAGGLHTLTLTTKGVRR</sequence>
<dbReference type="InterPro" id="IPR035396">
    <property type="entry name" value="Bac_rhamnosid6H"/>
</dbReference>
<gene>
    <name evidence="8" type="ORF">SAMN04489712_112118</name>
</gene>
<dbReference type="PANTHER" id="PTHR33307">
    <property type="entry name" value="ALPHA-RHAMNOSIDASE (EUROFUNG)"/>
    <property type="match status" value="1"/>
</dbReference>
<dbReference type="PANTHER" id="PTHR33307:SF6">
    <property type="entry name" value="ALPHA-RHAMNOSIDASE (EUROFUNG)-RELATED"/>
    <property type="match status" value="1"/>
</dbReference>
<proteinExistence type="predicted"/>
<dbReference type="EC" id="3.2.1.40" evidence="2"/>
<dbReference type="InterPro" id="IPR012341">
    <property type="entry name" value="6hp_glycosidase-like_sf"/>
</dbReference>
<evidence type="ECO:0000313" key="9">
    <source>
        <dbReference type="Proteomes" id="UP000236723"/>
    </source>
</evidence>
<dbReference type="InterPro" id="IPR035398">
    <property type="entry name" value="Bac_rhamnosid_C"/>
</dbReference>
<dbReference type="InterPro" id="IPR013783">
    <property type="entry name" value="Ig-like_fold"/>
</dbReference>
<keyword evidence="9" id="KW-1185">Reference proteome</keyword>
<dbReference type="InterPro" id="IPR016007">
    <property type="entry name" value="Alpha_rhamnosid"/>
</dbReference>
<evidence type="ECO:0000259" key="6">
    <source>
        <dbReference type="Pfam" id="PF17389"/>
    </source>
</evidence>
<evidence type="ECO:0000259" key="5">
    <source>
        <dbReference type="Pfam" id="PF08531"/>
    </source>
</evidence>
<dbReference type="Gene3D" id="2.60.120.260">
    <property type="entry name" value="Galactose-binding domain-like"/>
    <property type="match status" value="2"/>
</dbReference>
<reference evidence="9" key="1">
    <citation type="submission" date="2016-10" db="EMBL/GenBank/DDBJ databases">
        <authorList>
            <person name="Varghese N."/>
            <person name="Submissions S."/>
        </authorList>
    </citation>
    <scope>NUCLEOTIDE SEQUENCE [LARGE SCALE GENOMIC DNA]</scope>
    <source>
        <strain evidence="9">DSM 43163</strain>
    </source>
</reference>
<dbReference type="Proteomes" id="UP000236723">
    <property type="component" value="Unassembled WGS sequence"/>
</dbReference>
<dbReference type="Pfam" id="PF05592">
    <property type="entry name" value="Bac_rhamnosid"/>
    <property type="match status" value="1"/>
</dbReference>
<evidence type="ECO:0000256" key="1">
    <source>
        <dbReference type="ARBA" id="ARBA00001445"/>
    </source>
</evidence>
<organism evidence="8 9">
    <name type="scientific">Thermomonospora echinospora</name>
    <dbReference type="NCBI Taxonomy" id="1992"/>
    <lineage>
        <taxon>Bacteria</taxon>
        <taxon>Bacillati</taxon>
        <taxon>Actinomycetota</taxon>
        <taxon>Actinomycetes</taxon>
        <taxon>Streptosporangiales</taxon>
        <taxon>Thermomonosporaceae</taxon>
        <taxon>Thermomonospora</taxon>
    </lineage>
</organism>
<dbReference type="PIRSF" id="PIRSF010631">
    <property type="entry name" value="A-rhamnsds"/>
    <property type="match status" value="1"/>
</dbReference>
<dbReference type="InterPro" id="IPR008902">
    <property type="entry name" value="Rhamnosid_concanavalin"/>
</dbReference>
<dbReference type="InterPro" id="IPR013737">
    <property type="entry name" value="Bac_rhamnosid_N"/>
</dbReference>
<dbReference type="Pfam" id="PF17390">
    <property type="entry name" value="Bac_rhamnosid_C"/>
    <property type="match status" value="1"/>
</dbReference>
<dbReference type="GO" id="GO:0005975">
    <property type="term" value="P:carbohydrate metabolic process"/>
    <property type="evidence" value="ECO:0007669"/>
    <property type="project" value="InterPro"/>
</dbReference>
<dbReference type="Gene3D" id="2.60.420.10">
    <property type="entry name" value="Maltose phosphorylase, domain 3"/>
    <property type="match status" value="1"/>
</dbReference>
<feature type="domain" description="Alpha-L-rhamnosidase six-hairpin glycosidase" evidence="6">
    <location>
        <begin position="478"/>
        <end position="839"/>
    </location>
</feature>
<name>A0A1H6D0A8_9ACTN</name>
<evidence type="ECO:0000256" key="3">
    <source>
        <dbReference type="ARBA" id="ARBA00022801"/>
    </source>
</evidence>
<dbReference type="Pfam" id="PF25788">
    <property type="entry name" value="Ig_Rha78A_N"/>
    <property type="match status" value="1"/>
</dbReference>
<feature type="domain" description="Alpha-L-rhamnosidase concanavalin-like" evidence="4">
    <location>
        <begin position="364"/>
        <end position="471"/>
    </location>
</feature>
<dbReference type="RefSeq" id="WP_146087511.1">
    <property type="nucleotide sequence ID" value="NZ_FNVO01000012.1"/>
</dbReference>
<feature type="domain" description="Bacterial alpha-L-rhamnosidase N-terminal" evidence="5">
    <location>
        <begin position="212"/>
        <end position="353"/>
    </location>
</feature>
<dbReference type="Pfam" id="PF08531">
    <property type="entry name" value="Bac_rhamnosid_N"/>
    <property type="match status" value="2"/>
</dbReference>
<feature type="domain" description="Bacterial alpha-L-rhamnosidase N-terminal" evidence="5">
    <location>
        <begin position="157"/>
        <end position="194"/>
    </location>
</feature>
<evidence type="ECO:0000313" key="8">
    <source>
        <dbReference type="EMBL" id="SEG78732.1"/>
    </source>
</evidence>
<accession>A0A1H6D0A8</accession>
<dbReference type="Pfam" id="PF17389">
    <property type="entry name" value="Bac_rhamnosid6H"/>
    <property type="match status" value="1"/>
</dbReference>
<comment type="catalytic activity">
    <reaction evidence="1">
        <text>Hydrolysis of terminal non-reducing alpha-L-rhamnose residues in alpha-L-rhamnosides.</text>
        <dbReference type="EC" id="3.2.1.40"/>
    </reaction>
</comment>
<dbReference type="EMBL" id="FNVO01000012">
    <property type="protein sequence ID" value="SEG78732.1"/>
    <property type="molecule type" value="Genomic_DNA"/>
</dbReference>
<protein>
    <recommendedName>
        <fullName evidence="2">alpha-L-rhamnosidase</fullName>
        <ecNumber evidence="2">3.2.1.40</ecNumber>
    </recommendedName>
</protein>
<evidence type="ECO:0000256" key="2">
    <source>
        <dbReference type="ARBA" id="ARBA00012652"/>
    </source>
</evidence>
<feature type="domain" description="Alpha-L-rhamnosidase C-terminal" evidence="7">
    <location>
        <begin position="841"/>
        <end position="909"/>
    </location>
</feature>
<dbReference type="Gene3D" id="1.50.10.10">
    <property type="match status" value="1"/>
</dbReference>
<dbReference type="SUPFAM" id="SSF48208">
    <property type="entry name" value="Six-hairpin glycosidases"/>
    <property type="match status" value="1"/>
</dbReference>
<evidence type="ECO:0000259" key="4">
    <source>
        <dbReference type="Pfam" id="PF05592"/>
    </source>
</evidence>